<organism evidence="1">
    <name type="scientific">hydrothermal vent metagenome</name>
    <dbReference type="NCBI Taxonomy" id="652676"/>
    <lineage>
        <taxon>unclassified sequences</taxon>
        <taxon>metagenomes</taxon>
        <taxon>ecological metagenomes</taxon>
    </lineage>
</organism>
<evidence type="ECO:0000313" key="1">
    <source>
        <dbReference type="EMBL" id="VAX00068.1"/>
    </source>
</evidence>
<proteinExistence type="predicted"/>
<gene>
    <name evidence="1" type="ORF">MNBD_GAMMA20-2237</name>
</gene>
<dbReference type="EMBL" id="UOFU01000189">
    <property type="protein sequence ID" value="VAX00068.1"/>
    <property type="molecule type" value="Genomic_DNA"/>
</dbReference>
<dbReference type="AlphaFoldDB" id="A0A3B1AKW3"/>
<protein>
    <submittedName>
        <fullName evidence="1">Uncharacterized protein</fullName>
    </submittedName>
</protein>
<accession>A0A3B1AKW3</accession>
<reference evidence="1" key="1">
    <citation type="submission" date="2018-06" db="EMBL/GenBank/DDBJ databases">
        <authorList>
            <person name="Zhirakovskaya E."/>
        </authorList>
    </citation>
    <scope>NUCLEOTIDE SEQUENCE</scope>
</reference>
<name>A0A3B1AKW3_9ZZZZ</name>
<sequence>MKRFLTLAFIVAGLTSTMLAAGPFAPKAAIPAGMEESYLGEGIHLAVIPDAGQVAIPAYPGAVVIRSYAVAERPVGYAGLPVVELISVADHDTVVAFYKKSLPDWGEAELMSAYYFAEHGNINFFTPEEAHVGVHRMASYFREAEREMLQRVLPGAKTLIKVFYPYK</sequence>